<protein>
    <recommendedName>
        <fullName evidence="7">RING-type domain-containing protein</fullName>
    </recommendedName>
</protein>
<name>A0A4S4DRH7_CAMSN</name>
<keyword evidence="5" id="KW-0175">Coiled coil</keyword>
<gene>
    <name evidence="8" type="ORF">TEA_021131</name>
</gene>
<feature type="coiled-coil region" evidence="5">
    <location>
        <begin position="97"/>
        <end position="124"/>
    </location>
</feature>
<dbReference type="SMART" id="SM00184">
    <property type="entry name" value="RING"/>
    <property type="match status" value="1"/>
</dbReference>
<evidence type="ECO:0000313" key="8">
    <source>
        <dbReference type="EMBL" id="THG05723.1"/>
    </source>
</evidence>
<evidence type="ECO:0000256" key="4">
    <source>
        <dbReference type="PROSITE-ProRule" id="PRU00175"/>
    </source>
</evidence>
<dbReference type="STRING" id="542762.A0A4S4DRH7"/>
<dbReference type="GO" id="GO:0008270">
    <property type="term" value="F:zinc ion binding"/>
    <property type="evidence" value="ECO:0007669"/>
    <property type="project" value="UniProtKB-KW"/>
</dbReference>
<dbReference type="Proteomes" id="UP000306102">
    <property type="component" value="Unassembled WGS sequence"/>
</dbReference>
<dbReference type="AlphaFoldDB" id="A0A4S4DRH7"/>
<sequence length="396" mass="44588">MVCDNTIAKPICSVCYEDLNPIIEDLQSISICGHVFHELCLQQRIEYCSNAKKKRCPVCKQAFSEANVSRLYFQSVGNLYQKSINCEDNPGELRREIETLEGEVLGLRSAIERYQKDVEELSKELCFSKEQARKEATLKNEALRQNASIQQLFHLKSEAYSSFQIELDRSTLECVRLQERNMALAKELAALKLSSDLNLEEEEVMKLASLASFHRSCKELTAKCNVLGRGEARALRKLGKAKEKIKKLKARIQELKTAVEVKDNEVLRALKASKKTILEGDILNDVDWNSNSSSISEDLAVEKNCFSRSEAASDTRSEVHRPCNKDGVSGSRSVSKGDTIHTSCAAMDEDTLLFLDDIKQVQSFINVEKESPCSFPISQPGIWTPWIVNLVLLDNL</sequence>
<evidence type="ECO:0000256" key="1">
    <source>
        <dbReference type="ARBA" id="ARBA00022723"/>
    </source>
</evidence>
<dbReference type="PANTHER" id="PTHR47344:SF1">
    <property type="entry name" value="RING ZINC FINGER PROTEIN-RELATED"/>
    <property type="match status" value="1"/>
</dbReference>
<dbReference type="CDD" id="cd16448">
    <property type="entry name" value="RING-H2"/>
    <property type="match status" value="1"/>
</dbReference>
<feature type="coiled-coil region" evidence="5">
    <location>
        <begin position="167"/>
        <end position="194"/>
    </location>
</feature>
<comment type="caution">
    <text evidence="8">The sequence shown here is derived from an EMBL/GenBank/DDBJ whole genome shotgun (WGS) entry which is preliminary data.</text>
</comment>
<evidence type="ECO:0000259" key="7">
    <source>
        <dbReference type="PROSITE" id="PS50089"/>
    </source>
</evidence>
<evidence type="ECO:0000256" key="5">
    <source>
        <dbReference type="SAM" id="Coils"/>
    </source>
</evidence>
<dbReference type="PROSITE" id="PS50089">
    <property type="entry name" value="ZF_RING_2"/>
    <property type="match status" value="1"/>
</dbReference>
<feature type="region of interest" description="Disordered" evidence="6">
    <location>
        <begin position="316"/>
        <end position="336"/>
    </location>
</feature>
<dbReference type="InterPro" id="IPR013083">
    <property type="entry name" value="Znf_RING/FYVE/PHD"/>
</dbReference>
<proteinExistence type="predicted"/>
<feature type="domain" description="RING-type" evidence="7">
    <location>
        <begin position="12"/>
        <end position="60"/>
    </location>
</feature>
<dbReference type="InterPro" id="IPR001841">
    <property type="entry name" value="Znf_RING"/>
</dbReference>
<dbReference type="SUPFAM" id="SSF57850">
    <property type="entry name" value="RING/U-box"/>
    <property type="match status" value="1"/>
</dbReference>
<keyword evidence="1" id="KW-0479">Metal-binding</keyword>
<reference evidence="8 9" key="1">
    <citation type="journal article" date="2018" name="Proc. Natl. Acad. Sci. U.S.A.">
        <title>Draft genome sequence of Camellia sinensis var. sinensis provides insights into the evolution of the tea genome and tea quality.</title>
        <authorList>
            <person name="Wei C."/>
            <person name="Yang H."/>
            <person name="Wang S."/>
            <person name="Zhao J."/>
            <person name="Liu C."/>
            <person name="Gao L."/>
            <person name="Xia E."/>
            <person name="Lu Y."/>
            <person name="Tai Y."/>
            <person name="She G."/>
            <person name="Sun J."/>
            <person name="Cao H."/>
            <person name="Tong W."/>
            <person name="Gao Q."/>
            <person name="Li Y."/>
            <person name="Deng W."/>
            <person name="Jiang X."/>
            <person name="Wang W."/>
            <person name="Chen Q."/>
            <person name="Zhang S."/>
            <person name="Li H."/>
            <person name="Wu J."/>
            <person name="Wang P."/>
            <person name="Li P."/>
            <person name="Shi C."/>
            <person name="Zheng F."/>
            <person name="Jian J."/>
            <person name="Huang B."/>
            <person name="Shan D."/>
            <person name="Shi M."/>
            <person name="Fang C."/>
            <person name="Yue Y."/>
            <person name="Li F."/>
            <person name="Li D."/>
            <person name="Wei S."/>
            <person name="Han B."/>
            <person name="Jiang C."/>
            <person name="Yin Y."/>
            <person name="Xia T."/>
            <person name="Zhang Z."/>
            <person name="Bennetzen J.L."/>
            <person name="Zhao S."/>
            <person name="Wan X."/>
        </authorList>
    </citation>
    <scope>NUCLEOTIDE SEQUENCE [LARGE SCALE GENOMIC DNA]</scope>
    <source>
        <strain evidence="9">cv. Shuchazao</strain>
        <tissue evidence="8">Leaf</tissue>
    </source>
</reference>
<dbReference type="InterPro" id="IPR027370">
    <property type="entry name" value="Znf-RING_euk"/>
</dbReference>
<evidence type="ECO:0000256" key="3">
    <source>
        <dbReference type="ARBA" id="ARBA00022833"/>
    </source>
</evidence>
<dbReference type="Pfam" id="PF13445">
    <property type="entry name" value="zf-RING_UBOX"/>
    <property type="match status" value="1"/>
</dbReference>
<keyword evidence="3" id="KW-0862">Zinc</keyword>
<accession>A0A4S4DRH7</accession>
<feature type="coiled-coil region" evidence="5">
    <location>
        <begin position="231"/>
        <end position="265"/>
    </location>
</feature>
<evidence type="ECO:0000313" key="9">
    <source>
        <dbReference type="Proteomes" id="UP000306102"/>
    </source>
</evidence>
<keyword evidence="2 4" id="KW-0863">Zinc-finger</keyword>
<organism evidence="8 9">
    <name type="scientific">Camellia sinensis var. sinensis</name>
    <name type="common">China tea</name>
    <dbReference type="NCBI Taxonomy" id="542762"/>
    <lineage>
        <taxon>Eukaryota</taxon>
        <taxon>Viridiplantae</taxon>
        <taxon>Streptophyta</taxon>
        <taxon>Embryophyta</taxon>
        <taxon>Tracheophyta</taxon>
        <taxon>Spermatophyta</taxon>
        <taxon>Magnoliopsida</taxon>
        <taxon>eudicotyledons</taxon>
        <taxon>Gunneridae</taxon>
        <taxon>Pentapetalae</taxon>
        <taxon>asterids</taxon>
        <taxon>Ericales</taxon>
        <taxon>Theaceae</taxon>
        <taxon>Camellia</taxon>
    </lineage>
</organism>
<dbReference type="Gene3D" id="3.30.40.10">
    <property type="entry name" value="Zinc/RING finger domain, C3HC4 (zinc finger)"/>
    <property type="match status" value="1"/>
</dbReference>
<evidence type="ECO:0000256" key="2">
    <source>
        <dbReference type="ARBA" id="ARBA00022771"/>
    </source>
</evidence>
<evidence type="ECO:0000256" key="6">
    <source>
        <dbReference type="SAM" id="MobiDB-lite"/>
    </source>
</evidence>
<keyword evidence="9" id="KW-1185">Reference proteome</keyword>
<dbReference type="EMBL" id="SDRB02010574">
    <property type="protein sequence ID" value="THG05723.1"/>
    <property type="molecule type" value="Genomic_DNA"/>
</dbReference>
<dbReference type="PANTHER" id="PTHR47344">
    <property type="entry name" value="RING ZINC FINGER PROTEIN-RELATED"/>
    <property type="match status" value="1"/>
</dbReference>